<evidence type="ECO:0000313" key="2">
    <source>
        <dbReference type="EMBL" id="ERL46935.1"/>
    </source>
</evidence>
<reference evidence="2 3" key="1">
    <citation type="journal article" date="2014" name="FEMS Microbiol. Ecol.">
        <title>Genomic differentiation among two strains of the PS1 clade isolated from geographically separated marine habitats.</title>
        <authorList>
            <person name="Jimenez-Infante F."/>
            <person name="Ngugi D.K."/>
            <person name="Alam I."/>
            <person name="Rashid M."/>
            <person name="Baalawi W."/>
            <person name="Kamau A.A."/>
            <person name="Bajic V.B."/>
            <person name="Stingl U."/>
        </authorList>
    </citation>
    <scope>NUCLEOTIDE SEQUENCE [LARGE SCALE GENOMIC DNA]</scope>
    <source>
        <strain evidence="2 3">RS24</strain>
    </source>
</reference>
<sequence>MKPLLLTISLLLSTPAEAFNSFCQYYISFPNLTEDRKLLEKNIRNQDCDIILVQVDKRIYWMSRIANYCRYDREIVIENDPKRPDVSFSCSPVK</sequence>
<dbReference type="STRING" id="1397666.RS24_00856"/>
<accession>U2WTR0</accession>
<dbReference type="EMBL" id="AWXE01000003">
    <property type="protein sequence ID" value="ERL46935.1"/>
    <property type="molecule type" value="Genomic_DNA"/>
</dbReference>
<dbReference type="AlphaFoldDB" id="U2WTR0"/>
<evidence type="ECO:0000313" key="3">
    <source>
        <dbReference type="Proteomes" id="UP000016762"/>
    </source>
</evidence>
<dbReference type="GO" id="GO:0008442">
    <property type="term" value="F:3-hydroxyisobutyrate dehydrogenase activity"/>
    <property type="evidence" value="ECO:0007669"/>
    <property type="project" value="UniProtKB-EC"/>
</dbReference>
<keyword evidence="2" id="KW-0560">Oxidoreductase</keyword>
<keyword evidence="1" id="KW-0732">Signal</keyword>
<organism evidence="2 3">
    <name type="scientific">Candidatus Micropelagius thuwalensis</name>
    <dbReference type="NCBI Taxonomy" id="1397666"/>
    <lineage>
        <taxon>Bacteria</taxon>
        <taxon>Pseudomonadati</taxon>
        <taxon>Pseudomonadota</taxon>
        <taxon>Alphaproteobacteria</taxon>
        <taxon>PS1 clade</taxon>
        <taxon>Candidatus Micropelagius</taxon>
    </lineage>
</organism>
<gene>
    <name evidence="2" type="ORF">RS24_00856</name>
</gene>
<dbReference type="EC" id="1.1.1.31" evidence="2"/>
<comment type="caution">
    <text evidence="2">The sequence shown here is derived from an EMBL/GenBank/DDBJ whole genome shotgun (WGS) entry which is preliminary data.</text>
</comment>
<proteinExistence type="predicted"/>
<feature type="chain" id="PRO_5004635861" evidence="1">
    <location>
        <begin position="19"/>
        <end position="94"/>
    </location>
</feature>
<protein>
    <submittedName>
        <fullName evidence="2">3-hydroxyisobutyrate dehydrogenase protein</fullName>
        <ecNumber evidence="2">1.1.1.31</ecNumber>
    </submittedName>
</protein>
<name>U2WTR0_9PROT</name>
<evidence type="ECO:0000256" key="1">
    <source>
        <dbReference type="SAM" id="SignalP"/>
    </source>
</evidence>
<keyword evidence="3" id="KW-1185">Reference proteome</keyword>
<feature type="signal peptide" evidence="1">
    <location>
        <begin position="1"/>
        <end position="18"/>
    </location>
</feature>
<dbReference type="Proteomes" id="UP000016762">
    <property type="component" value="Unassembled WGS sequence"/>
</dbReference>